<organism evidence="2 3">
    <name type="scientific">Tanacetum coccineum</name>
    <dbReference type="NCBI Taxonomy" id="301880"/>
    <lineage>
        <taxon>Eukaryota</taxon>
        <taxon>Viridiplantae</taxon>
        <taxon>Streptophyta</taxon>
        <taxon>Embryophyta</taxon>
        <taxon>Tracheophyta</taxon>
        <taxon>Spermatophyta</taxon>
        <taxon>Magnoliopsida</taxon>
        <taxon>eudicotyledons</taxon>
        <taxon>Gunneridae</taxon>
        <taxon>Pentapetalae</taxon>
        <taxon>asterids</taxon>
        <taxon>campanulids</taxon>
        <taxon>Asterales</taxon>
        <taxon>Asteraceae</taxon>
        <taxon>Asteroideae</taxon>
        <taxon>Anthemideae</taxon>
        <taxon>Anthemidinae</taxon>
        <taxon>Tanacetum</taxon>
    </lineage>
</organism>
<dbReference type="Proteomes" id="UP001151760">
    <property type="component" value="Unassembled WGS sequence"/>
</dbReference>
<reference evidence="2" key="1">
    <citation type="journal article" date="2022" name="Int. J. Mol. Sci.">
        <title>Draft Genome of Tanacetum Coccineum: Genomic Comparison of Closely Related Tanacetum-Family Plants.</title>
        <authorList>
            <person name="Yamashiro T."/>
            <person name="Shiraishi A."/>
            <person name="Nakayama K."/>
            <person name="Satake H."/>
        </authorList>
    </citation>
    <scope>NUCLEOTIDE SEQUENCE</scope>
</reference>
<accession>A0ABQ5HA38</accession>
<name>A0ABQ5HA38_9ASTR</name>
<comment type="caution">
    <text evidence="2">The sequence shown here is derived from an EMBL/GenBank/DDBJ whole genome shotgun (WGS) entry which is preliminary data.</text>
</comment>
<evidence type="ECO:0000313" key="2">
    <source>
        <dbReference type="EMBL" id="GJT84535.1"/>
    </source>
</evidence>
<protein>
    <submittedName>
        <fullName evidence="2">Uncharacterized protein</fullName>
    </submittedName>
</protein>
<evidence type="ECO:0000256" key="1">
    <source>
        <dbReference type="SAM" id="MobiDB-lite"/>
    </source>
</evidence>
<reference evidence="2" key="2">
    <citation type="submission" date="2022-01" db="EMBL/GenBank/DDBJ databases">
        <authorList>
            <person name="Yamashiro T."/>
            <person name="Shiraishi A."/>
            <person name="Satake H."/>
            <person name="Nakayama K."/>
        </authorList>
    </citation>
    <scope>NUCLEOTIDE SEQUENCE</scope>
</reference>
<feature type="compositionally biased region" description="Acidic residues" evidence="1">
    <location>
        <begin position="101"/>
        <end position="115"/>
    </location>
</feature>
<dbReference type="EMBL" id="BQNB010019368">
    <property type="protein sequence ID" value="GJT84535.1"/>
    <property type="molecule type" value="Genomic_DNA"/>
</dbReference>
<keyword evidence="3" id="KW-1185">Reference proteome</keyword>
<feature type="region of interest" description="Disordered" evidence="1">
    <location>
        <begin position="95"/>
        <end position="115"/>
    </location>
</feature>
<proteinExistence type="predicted"/>
<sequence>MVRANGNENCMHSWNISQLRSIKTPCITTFDVVHLKWGGNMEMEPDIENMTLDEYREYEAEKERRLWDNDRFKNSPKRTGAENIKRMGHEIVQDSIWEHDDYSEEDQEEDGDDEDTFDMWDIMVKDVERIKNFFNIPDEIDKIVQLLIP</sequence>
<gene>
    <name evidence="2" type="ORF">Tco_1066252</name>
</gene>
<evidence type="ECO:0000313" key="3">
    <source>
        <dbReference type="Proteomes" id="UP001151760"/>
    </source>
</evidence>